<name>A0ABD3WPA1_SINWO</name>
<feature type="region of interest" description="Disordered" evidence="8">
    <location>
        <begin position="743"/>
        <end position="768"/>
    </location>
</feature>
<evidence type="ECO:0000256" key="8">
    <source>
        <dbReference type="SAM" id="MobiDB-lite"/>
    </source>
</evidence>
<dbReference type="PANTHER" id="PTHR13800">
    <property type="entry name" value="TRANSIENT RECEPTOR POTENTIAL CATION CHANNEL, SUBFAMILY M, MEMBER 6"/>
    <property type="match status" value="1"/>
</dbReference>
<keyword evidence="3 9" id="KW-0812">Transmembrane</keyword>
<keyword evidence="6 9" id="KW-0472">Membrane</keyword>
<dbReference type="InterPro" id="IPR050927">
    <property type="entry name" value="TRPM"/>
</dbReference>
<keyword evidence="7" id="KW-0407">Ion channel</keyword>
<evidence type="ECO:0000256" key="4">
    <source>
        <dbReference type="ARBA" id="ARBA00022989"/>
    </source>
</evidence>
<feature type="domain" description="TRPM SLOG" evidence="10">
    <location>
        <begin position="81"/>
        <end position="349"/>
    </location>
</feature>
<feature type="transmembrane region" description="Helical" evidence="9">
    <location>
        <begin position="798"/>
        <end position="818"/>
    </location>
</feature>
<evidence type="ECO:0000256" key="6">
    <source>
        <dbReference type="ARBA" id="ARBA00023136"/>
    </source>
</evidence>
<feature type="transmembrane region" description="Helical" evidence="9">
    <location>
        <begin position="710"/>
        <end position="730"/>
    </location>
</feature>
<dbReference type="AlphaFoldDB" id="A0ABD3WPA1"/>
<keyword evidence="2" id="KW-0813">Transport</keyword>
<accession>A0ABD3WPA1</accession>
<organism evidence="12 13">
    <name type="scientific">Sinanodonta woodiana</name>
    <name type="common">Chinese pond mussel</name>
    <name type="synonym">Anodonta woodiana</name>
    <dbReference type="NCBI Taxonomy" id="1069815"/>
    <lineage>
        <taxon>Eukaryota</taxon>
        <taxon>Metazoa</taxon>
        <taxon>Spiralia</taxon>
        <taxon>Lophotrochozoa</taxon>
        <taxon>Mollusca</taxon>
        <taxon>Bivalvia</taxon>
        <taxon>Autobranchia</taxon>
        <taxon>Heteroconchia</taxon>
        <taxon>Palaeoheterodonta</taxon>
        <taxon>Unionida</taxon>
        <taxon>Unionoidea</taxon>
        <taxon>Unionidae</taxon>
        <taxon>Unioninae</taxon>
        <taxon>Sinanodonta</taxon>
    </lineage>
</organism>
<comment type="caution">
    <text evidence="12">The sequence shown here is derived from an EMBL/GenBank/DDBJ whole genome shotgun (WGS) entry which is preliminary data.</text>
</comment>
<sequence>DALSDFIKKANITHRECNLYTPVETGNDCQCGQDKKWHDDRNLKKSDSATWDMKTHTKKYDCNSFGEIKFEGFRNETANSQYIRVDPETKREDLWTIMTNYWKLPFPELLISITGGAKRFDPTDKHQQIFKRVLMNAATTTGAWIITGGMGTGVMKIVGEAVRDHILTKGTTDKKIVALGIATWGCVANRKSLVGHDQGLWPATYRSADLGNRKETGDEPEVLLDHNHTHFILVDDGTINKYGVEIELVAELEKYISKRKSDTGLVEKLSVPMVKIVVEGGVNTMETVWKSVTANIPVLVLKGTGRAADFIAYGYRLQKQNSKKGKIKFLEKLKKKAESVFQWKDKDKKENEIKNCVDKLINILDKERRLINIFDINEADTKDIDRAILDALLKANESNSEAQLTLALAWNRSDIAKEKIITNKNRNQWKKKEDLLYHAMFTALVQDRVDFVQLFLDCGVSFSKFLSIDTLWNLYAYPLFNHSDSIAQLLKELIRYIKQSWAAYLCFRQPKNFHTEPDLLASVGKIIVHLLKEESMNLYRDKNFSVKDVKPELKWLPGNHMEKKKAEENTSETNKWDFEQPEKELFLWAVLFNREDMARMFWKMSKNHIAGALVACALLKRLATKADDNEELELKDKLLKHSKKYEDLATDVLGECYRKDKQLSHQLIVRQIKNYGNATLLTLAHVNELMNFMGHTCCQTKLNLIWKGRMATSTPILLILGSIILPILTLPIKFPSNQVQDEEQTKERICRNQVGPDTQEEDQKEKASSKSKTCLNKHNVVVSFVHGLWYFYSAPITVFIFNAISYLSFLGIFSYFVLTDLYPGKPSILEYITWGWTGTMLIEEFRQIVDLMFFMMIFAIFLLSFGVAYQANLFPNSEPNWNLLKNVVYMPYWQMYGQLFLENMEGKPEDNCIKNETQWRALGGYGRCPAENALVPLLGAVYLVLTNILLINLLIAMFSYTFQKVQVQSENVWRFYRFSLVHEYYDRPFLCPPFIIFNHLFRLVRYVCHRCGYDIWKSSNEFRLKLVEKEDNRLTLFEKGEMEVYLSSSQRQQLDSVEKKVTTTHERLEIVMDDLNNIKQFIKDLDKRKGKLTENLDDINEPVKPQENLAKQMDSASDVSPPSNFIKVQTDVKNDTREEMQMHPNEPGNQMMAEMIQILKQIRRTQEQNIRAFHLEISDNVLSEA</sequence>
<evidence type="ECO:0008006" key="14">
    <source>
        <dbReference type="Google" id="ProtNLM"/>
    </source>
</evidence>
<evidence type="ECO:0000259" key="11">
    <source>
        <dbReference type="Pfam" id="PF25508"/>
    </source>
</evidence>
<evidence type="ECO:0000256" key="5">
    <source>
        <dbReference type="ARBA" id="ARBA00023065"/>
    </source>
</evidence>
<dbReference type="InterPro" id="IPR041491">
    <property type="entry name" value="TRPM_SLOG"/>
</dbReference>
<protein>
    <recommendedName>
        <fullName evidence="14">Transient receptor potential cation channel subfamily M member 3</fullName>
    </recommendedName>
</protein>
<dbReference type="InterPro" id="IPR057366">
    <property type="entry name" value="TRPM-like"/>
</dbReference>
<reference evidence="12 13" key="1">
    <citation type="submission" date="2024-11" db="EMBL/GenBank/DDBJ databases">
        <title>Chromosome-level genome assembly of the freshwater bivalve Anodonta woodiana.</title>
        <authorList>
            <person name="Chen X."/>
        </authorList>
    </citation>
    <scope>NUCLEOTIDE SEQUENCE [LARGE SCALE GENOMIC DNA]</scope>
    <source>
        <strain evidence="12">MN2024</strain>
        <tissue evidence="12">Gills</tissue>
    </source>
</reference>
<gene>
    <name evidence="12" type="ORF">ACJMK2_033729</name>
</gene>
<dbReference type="Pfam" id="PF25508">
    <property type="entry name" value="TRPM2"/>
    <property type="match status" value="1"/>
</dbReference>
<keyword evidence="13" id="KW-1185">Reference proteome</keyword>
<evidence type="ECO:0000313" key="12">
    <source>
        <dbReference type="EMBL" id="KAL3875814.1"/>
    </source>
</evidence>
<evidence type="ECO:0000256" key="7">
    <source>
        <dbReference type="ARBA" id="ARBA00023303"/>
    </source>
</evidence>
<dbReference type="PANTHER" id="PTHR13800:SF12">
    <property type="entry name" value="TRANSIENT RECEPTOR POTENTIAL CATION CHANNEL SUBFAMILY M MEMBER-LIKE 2"/>
    <property type="match status" value="1"/>
</dbReference>
<dbReference type="GO" id="GO:0016020">
    <property type="term" value="C:membrane"/>
    <property type="evidence" value="ECO:0007669"/>
    <property type="project" value="UniProtKB-SubCell"/>
</dbReference>
<feature type="domain" description="TRPM-like" evidence="11">
    <location>
        <begin position="428"/>
        <end position="695"/>
    </location>
</feature>
<evidence type="ECO:0000313" key="13">
    <source>
        <dbReference type="Proteomes" id="UP001634394"/>
    </source>
</evidence>
<evidence type="ECO:0000256" key="2">
    <source>
        <dbReference type="ARBA" id="ARBA00022448"/>
    </source>
</evidence>
<dbReference type="GO" id="GO:0034220">
    <property type="term" value="P:monoatomic ion transmembrane transport"/>
    <property type="evidence" value="ECO:0007669"/>
    <property type="project" value="UniProtKB-KW"/>
</dbReference>
<dbReference type="Pfam" id="PF18139">
    <property type="entry name" value="LSDAT_euk"/>
    <property type="match status" value="1"/>
</dbReference>
<dbReference type="EMBL" id="JBJQND010000005">
    <property type="protein sequence ID" value="KAL3875814.1"/>
    <property type="molecule type" value="Genomic_DNA"/>
</dbReference>
<evidence type="ECO:0000256" key="9">
    <source>
        <dbReference type="SAM" id="Phobius"/>
    </source>
</evidence>
<keyword evidence="4 9" id="KW-1133">Transmembrane helix</keyword>
<proteinExistence type="predicted"/>
<comment type="subcellular location">
    <subcellularLocation>
        <location evidence="1">Membrane</location>
        <topology evidence="1">Multi-pass membrane protein</topology>
    </subcellularLocation>
</comment>
<keyword evidence="5" id="KW-0406">Ion transport</keyword>
<feature type="transmembrane region" description="Helical" evidence="9">
    <location>
        <begin position="940"/>
        <end position="962"/>
    </location>
</feature>
<feature type="transmembrane region" description="Helical" evidence="9">
    <location>
        <begin position="848"/>
        <end position="871"/>
    </location>
</feature>
<evidence type="ECO:0000259" key="10">
    <source>
        <dbReference type="Pfam" id="PF18139"/>
    </source>
</evidence>
<evidence type="ECO:0000256" key="1">
    <source>
        <dbReference type="ARBA" id="ARBA00004141"/>
    </source>
</evidence>
<dbReference type="Proteomes" id="UP001634394">
    <property type="component" value="Unassembled WGS sequence"/>
</dbReference>
<evidence type="ECO:0000256" key="3">
    <source>
        <dbReference type="ARBA" id="ARBA00022692"/>
    </source>
</evidence>
<feature type="non-terminal residue" evidence="12">
    <location>
        <position position="1"/>
    </location>
</feature>